<evidence type="ECO:0000313" key="2">
    <source>
        <dbReference type="Proteomes" id="UP000694544"/>
    </source>
</evidence>
<accession>A0A8C6CZX1</accession>
<reference evidence="1" key="1">
    <citation type="submission" date="2025-08" db="UniProtKB">
        <authorList>
            <consortium name="Ensembl"/>
        </authorList>
    </citation>
    <scope>IDENTIFICATION</scope>
</reference>
<organism evidence="1 2">
    <name type="scientific">Moschus moschiferus</name>
    <name type="common">Siberian musk deer</name>
    <name type="synonym">Moschus sibiricus</name>
    <dbReference type="NCBI Taxonomy" id="68415"/>
    <lineage>
        <taxon>Eukaryota</taxon>
        <taxon>Metazoa</taxon>
        <taxon>Chordata</taxon>
        <taxon>Craniata</taxon>
        <taxon>Vertebrata</taxon>
        <taxon>Euteleostomi</taxon>
        <taxon>Mammalia</taxon>
        <taxon>Eutheria</taxon>
        <taxon>Laurasiatheria</taxon>
        <taxon>Artiodactyla</taxon>
        <taxon>Ruminantia</taxon>
        <taxon>Pecora</taxon>
        <taxon>Moschidae</taxon>
        <taxon>Moschus</taxon>
    </lineage>
</organism>
<dbReference type="Proteomes" id="UP000694544">
    <property type="component" value="Unplaced"/>
</dbReference>
<reference evidence="1" key="2">
    <citation type="submission" date="2025-09" db="UniProtKB">
        <authorList>
            <consortium name="Ensembl"/>
        </authorList>
    </citation>
    <scope>IDENTIFICATION</scope>
</reference>
<dbReference type="AlphaFoldDB" id="A0A8C6CZX1"/>
<sequence length="158" mass="17927">SAFPSRRWLRVTVLPGCAGCRTLAVPASWTVRDVKRRLAAETGFPLSDWIKIGDLTSQNCHLFVNLQSKGLKGGGRFGQTTPPLVDFLKDILRRYPEGGQILKVGQGCMRVHLHARNREMRQITRKFCLCLHFKALSRFEWLYLFPSAPAMQTLNRTA</sequence>
<proteinExistence type="predicted"/>
<dbReference type="GeneTree" id="ENSGT00390000016695"/>
<keyword evidence="2" id="KW-1185">Reference proteome</keyword>
<name>A0A8C6CZX1_MOSMO</name>
<dbReference type="InterPro" id="IPR029071">
    <property type="entry name" value="Ubiquitin-like_domsf"/>
</dbReference>
<evidence type="ECO:0000313" key="1">
    <source>
        <dbReference type="Ensembl" id="ENSMMSP00000004796.1"/>
    </source>
</evidence>
<protein>
    <recommendedName>
        <fullName evidence="3">Sacsin molecular chaperone</fullName>
    </recommendedName>
</protein>
<dbReference type="SUPFAM" id="SSF54236">
    <property type="entry name" value="Ubiquitin-like"/>
    <property type="match status" value="1"/>
</dbReference>
<evidence type="ECO:0008006" key="3">
    <source>
        <dbReference type="Google" id="ProtNLM"/>
    </source>
</evidence>
<dbReference type="Ensembl" id="ENSMMST00000005213.1">
    <property type="protein sequence ID" value="ENSMMSP00000004796.1"/>
    <property type="gene ID" value="ENSMMSG00000003601.1"/>
</dbReference>